<gene>
    <name evidence="2" type="ORF">DSPE1174_LOCUS23580</name>
</gene>
<feature type="region of interest" description="Disordered" evidence="1">
    <location>
        <begin position="1"/>
        <end position="46"/>
    </location>
</feature>
<accession>A0A7S2DLR1</accession>
<evidence type="ECO:0000313" key="2">
    <source>
        <dbReference type="EMBL" id="CAD9458182.1"/>
    </source>
</evidence>
<dbReference type="AlphaFoldDB" id="A0A7S2DLR1"/>
<reference evidence="2" key="1">
    <citation type="submission" date="2021-01" db="EMBL/GenBank/DDBJ databases">
        <authorList>
            <person name="Corre E."/>
            <person name="Pelletier E."/>
            <person name="Niang G."/>
            <person name="Scheremetjew M."/>
            <person name="Finn R."/>
            <person name="Kale V."/>
            <person name="Holt S."/>
            <person name="Cochrane G."/>
            <person name="Meng A."/>
            <person name="Brown T."/>
            <person name="Cohen L."/>
        </authorList>
    </citation>
    <scope>NUCLEOTIDE SEQUENCE</scope>
    <source>
        <strain evidence="2">CCMP1381</strain>
    </source>
</reference>
<feature type="compositionally biased region" description="Polar residues" evidence="1">
    <location>
        <begin position="69"/>
        <end position="80"/>
    </location>
</feature>
<dbReference type="EMBL" id="HBGS01045575">
    <property type="protein sequence ID" value="CAD9458182.1"/>
    <property type="molecule type" value="Transcribed_RNA"/>
</dbReference>
<organism evidence="2">
    <name type="scientific">Octactis speculum</name>
    <dbReference type="NCBI Taxonomy" id="3111310"/>
    <lineage>
        <taxon>Eukaryota</taxon>
        <taxon>Sar</taxon>
        <taxon>Stramenopiles</taxon>
        <taxon>Ochrophyta</taxon>
        <taxon>Dictyochophyceae</taxon>
        <taxon>Dictyochales</taxon>
        <taxon>Dictyochaceae</taxon>
        <taxon>Octactis</taxon>
    </lineage>
</organism>
<proteinExistence type="predicted"/>
<name>A0A7S2DLR1_9STRA</name>
<evidence type="ECO:0000256" key="1">
    <source>
        <dbReference type="SAM" id="MobiDB-lite"/>
    </source>
</evidence>
<feature type="compositionally biased region" description="Polar residues" evidence="1">
    <location>
        <begin position="1"/>
        <end position="11"/>
    </location>
</feature>
<feature type="compositionally biased region" description="Basic and acidic residues" evidence="1">
    <location>
        <begin position="25"/>
        <end position="36"/>
    </location>
</feature>
<feature type="region of interest" description="Disordered" evidence="1">
    <location>
        <begin position="69"/>
        <end position="100"/>
    </location>
</feature>
<sequence length="100" mass="10755">MEGSENQSSRMNIADLLKVPDAVDDDHHADDHHADDGSGTGGVEIEDSLRTEELSAAEMLKALDEIDALQNSGERQSGPTLRTIETDGTGFYDSESFDSS</sequence>
<protein>
    <submittedName>
        <fullName evidence="2">Uncharacterized protein</fullName>
    </submittedName>
</protein>